<evidence type="ECO:0000313" key="1">
    <source>
        <dbReference type="EMBL" id="BDD02106.1"/>
    </source>
</evidence>
<dbReference type="RefSeq" id="WP_338399395.1">
    <property type="nucleotide sequence ID" value="NZ_AP025298.1"/>
</dbReference>
<gene>
    <name evidence="1" type="ORF">PEPS_43860</name>
</gene>
<dbReference type="Proteomes" id="UP001354989">
    <property type="component" value="Plasmid pPP6"/>
</dbReference>
<sequence>MKYKAQIFERLSKGKFICSNAKEDRPLYDAVEEHLEQLQQDFGELNFLLEQGDGYFYFSRRENKAALDRKLKAAFKWIDYMDFFRTFNSSFSAGVHFSIAEIAGELKVNTALKEKLRIFSKGTASSELEMLQKLTTELVNEGFLAVEDGLESSYRVLSSWGYLEKLILKIDITEDLHHS</sequence>
<organism evidence="1 2">
    <name type="scientific">Persicobacter psychrovividus</name>
    <dbReference type="NCBI Taxonomy" id="387638"/>
    <lineage>
        <taxon>Bacteria</taxon>
        <taxon>Pseudomonadati</taxon>
        <taxon>Bacteroidota</taxon>
        <taxon>Cytophagia</taxon>
        <taxon>Cytophagales</taxon>
        <taxon>Persicobacteraceae</taxon>
        <taxon>Persicobacter</taxon>
    </lineage>
</organism>
<evidence type="ECO:0000313" key="2">
    <source>
        <dbReference type="Proteomes" id="UP001354989"/>
    </source>
</evidence>
<dbReference type="InterPro" id="IPR053841">
    <property type="entry name" value="MksE"/>
</dbReference>
<accession>A0ABM7VMA1</accession>
<keyword evidence="1" id="KW-0614">Plasmid</keyword>
<reference evidence="1 2" key="1">
    <citation type="submission" date="2021-12" db="EMBL/GenBank/DDBJ databases">
        <title>Genome sequencing of bacteria with rrn-lacking chromosome and rrn-plasmid.</title>
        <authorList>
            <person name="Anda M."/>
            <person name="Iwasaki W."/>
        </authorList>
    </citation>
    <scope>NUCLEOTIDE SEQUENCE [LARGE SCALE GENOMIC DNA]</scope>
    <source>
        <strain evidence="1 2">NBRC 101262</strain>
        <plasmid evidence="1 2">pPP6</plasmid>
    </source>
</reference>
<keyword evidence="2" id="KW-1185">Reference proteome</keyword>
<geneLocation type="plasmid" evidence="1 2">
    <name>pPP6</name>
</geneLocation>
<proteinExistence type="predicted"/>
<name>A0ABM7VMA1_9BACT</name>
<protein>
    <submittedName>
        <fullName evidence="1">Uncharacterized protein</fullName>
    </submittedName>
</protein>
<dbReference type="EMBL" id="AP025298">
    <property type="protein sequence ID" value="BDD02106.1"/>
    <property type="molecule type" value="Genomic_DNA"/>
</dbReference>
<dbReference type="Pfam" id="PF21980">
    <property type="entry name" value="MksE"/>
    <property type="match status" value="1"/>
</dbReference>